<sequence length="537" mass="59060">MNHRLTIETISFQACSSLRHHPFDRSGLPCISHAGAIPNPDFGVPVTINPVRNEVILEASLLTSEFVSVANVSVRLVSGTAMLTQVQAAVVSIGQRFRDGGIALMQLLVTLATSTGTMGNTNAFMPAYQGIDALQQLTKTGFATELANIGRVVPPPSTLVQKFNDAFREMQGALNQLRLSLEALERDIRKSRQNVPARTQSDVTQALIALRPCIHAVRYMVRTTLLYLLEADEFMVDVAKELNAFDTSMRITLANFSTETNQLKQDAVQYISDTFSCSLLEQHEALQPLMPQLTAISSYATALQQPLDGILAELGPSAIAARTDVFVQAFDQYRADAIAVSTTAAGLFVRSATAQLLRTMVLTLIAFGPHNEYCFNWFAWRAYSLYALHLNAAGKCYEAEQDRLKTMVKFLRHVVDVVLYDAEELVDNLSVCVNLVPGGGVSCVEQVSITRRSAFESVLALEHLLYFFLSFQQANLYTAVLLTLSKMLDDGGRLIAEEFAVSSARLGACVSSSEQTTLNDVDKWEKLVKLCQTPRNQ</sequence>
<name>A0A1I8JTN9_ANOAR</name>
<reference evidence="1" key="1">
    <citation type="submission" date="2022-08" db="UniProtKB">
        <authorList>
            <consortium name="EnsemblMetazoa"/>
        </authorList>
    </citation>
    <scope>IDENTIFICATION</scope>
    <source>
        <strain evidence="1">Dongola</strain>
    </source>
</reference>
<keyword evidence="2" id="KW-1185">Reference proteome</keyword>
<dbReference type="VEuPathDB" id="VectorBase:AARA21_006840"/>
<dbReference type="AlphaFoldDB" id="A0A1I8JTN9"/>
<organism evidence="1 2">
    <name type="scientific">Anopheles arabiensis</name>
    <name type="common">Mosquito</name>
    <dbReference type="NCBI Taxonomy" id="7173"/>
    <lineage>
        <taxon>Eukaryota</taxon>
        <taxon>Metazoa</taxon>
        <taxon>Ecdysozoa</taxon>
        <taxon>Arthropoda</taxon>
        <taxon>Hexapoda</taxon>
        <taxon>Insecta</taxon>
        <taxon>Pterygota</taxon>
        <taxon>Neoptera</taxon>
        <taxon>Endopterygota</taxon>
        <taxon>Diptera</taxon>
        <taxon>Nematocera</taxon>
        <taxon>Culicoidea</taxon>
        <taxon>Culicidae</taxon>
        <taxon>Anophelinae</taxon>
        <taxon>Anopheles</taxon>
    </lineage>
</organism>
<evidence type="ECO:0000313" key="2">
    <source>
        <dbReference type="Proteomes" id="UP000075840"/>
    </source>
</evidence>
<accession>A0A1I8JTN9</accession>
<evidence type="ECO:0000313" key="1">
    <source>
        <dbReference type="EnsemblMetazoa" id="AARA016097-PA"/>
    </source>
</evidence>
<protein>
    <submittedName>
        <fullName evidence="1">Uncharacterized protein</fullName>
    </submittedName>
</protein>
<dbReference type="Proteomes" id="UP000075840">
    <property type="component" value="Unassembled WGS sequence"/>
</dbReference>
<dbReference type="EnsemblMetazoa" id="AARA016097-RA">
    <property type="protein sequence ID" value="AARA016097-PA"/>
    <property type="gene ID" value="AARA016097"/>
</dbReference>
<dbReference type="EMBL" id="APCN01002466">
    <property type="status" value="NOT_ANNOTATED_CDS"/>
    <property type="molecule type" value="Genomic_DNA"/>
</dbReference>
<proteinExistence type="predicted"/>
<dbReference type="VEuPathDB" id="VectorBase:AARA016097"/>